<reference evidence="2" key="1">
    <citation type="journal article" date="2015" name="PLoS Genet.">
        <title>The dynamic genome and transcriptome of the human fungal pathogen Blastomyces and close relative Emmonsia.</title>
        <authorList>
            <person name="Munoz J.F."/>
            <person name="Gauthier G.M."/>
            <person name="Desjardins C.A."/>
            <person name="Gallo J.E."/>
            <person name="Holder J."/>
            <person name="Sullivan T.D."/>
            <person name="Marty A.J."/>
            <person name="Carmen J.C."/>
            <person name="Chen Z."/>
            <person name="Ding L."/>
            <person name="Gujja S."/>
            <person name="Magrini V."/>
            <person name="Misas E."/>
            <person name="Mitreva M."/>
            <person name="Priest M."/>
            <person name="Saif S."/>
            <person name="Whiston E.A."/>
            <person name="Young S."/>
            <person name="Zeng Q."/>
            <person name="Goldman W.E."/>
            <person name="Mardis E.R."/>
            <person name="Taylor J.W."/>
            <person name="McEwen J.G."/>
            <person name="Clay O.K."/>
            <person name="Klein B.S."/>
            <person name="Cuomo C.A."/>
        </authorList>
    </citation>
    <scope>NUCLEOTIDE SEQUENCE [LARGE SCALE GENOMIC DNA]</scope>
    <source>
        <strain evidence="2">SLH14081</strain>
    </source>
</reference>
<dbReference type="VEuPathDB" id="FungiDB:BDBG_17848"/>
<dbReference type="GeneID" id="42529408"/>
<sequence length="146" mass="16766">MKESKKGLEFSEMIEKMIMKFLYNEIYINYEMLHKILTDNDVNLVEEVVRHFALLAMQIQQHAVSIHSSFYLWYELHPRIPENALKKVRERIAVADTTETAFADAVETAVADAAVTAVADTVIVNIESRLKEISYAYTNANELLLN</sequence>
<evidence type="ECO:0000313" key="1">
    <source>
        <dbReference type="EMBL" id="OAT13574.1"/>
    </source>
</evidence>
<dbReference type="KEGG" id="bgh:BDBG_17848"/>
<keyword evidence="2" id="KW-1185">Reference proteome</keyword>
<evidence type="ECO:0000313" key="2">
    <source>
        <dbReference type="Proteomes" id="UP000002038"/>
    </source>
</evidence>
<dbReference type="AlphaFoldDB" id="A0A179UZQ3"/>
<protein>
    <submittedName>
        <fullName evidence="1">Uncharacterized protein</fullName>
    </submittedName>
</protein>
<gene>
    <name evidence="1" type="ORF">BDBG_17848</name>
</gene>
<accession>A0A179UZQ3</accession>
<dbReference type="RefSeq" id="XP_031580986.1">
    <property type="nucleotide sequence ID" value="XM_031725480.1"/>
</dbReference>
<proteinExistence type="predicted"/>
<dbReference type="EMBL" id="GG657474">
    <property type="protein sequence ID" value="OAT13574.1"/>
    <property type="molecule type" value="Genomic_DNA"/>
</dbReference>
<dbReference type="Proteomes" id="UP000002038">
    <property type="component" value="Unassembled WGS sequence"/>
</dbReference>
<organism evidence="1 2">
    <name type="scientific">Blastomyces gilchristii (strain SLH14081)</name>
    <name type="common">Blastomyces dermatitidis</name>
    <dbReference type="NCBI Taxonomy" id="559298"/>
    <lineage>
        <taxon>Eukaryota</taxon>
        <taxon>Fungi</taxon>
        <taxon>Dikarya</taxon>
        <taxon>Ascomycota</taxon>
        <taxon>Pezizomycotina</taxon>
        <taxon>Eurotiomycetes</taxon>
        <taxon>Eurotiomycetidae</taxon>
        <taxon>Onygenales</taxon>
        <taxon>Ajellomycetaceae</taxon>
        <taxon>Blastomyces</taxon>
    </lineage>
</organism>
<name>A0A179UZQ3_BLAGS</name>